<accession>A0A518KDS0</accession>
<proteinExistence type="predicted"/>
<dbReference type="InterPro" id="IPR013406">
    <property type="entry name" value="CHP02574_addiction_mod"/>
</dbReference>
<reference evidence="1 2" key="1">
    <citation type="submission" date="2019-02" db="EMBL/GenBank/DDBJ databases">
        <title>Deep-cultivation of Planctomycetes and their phenomic and genomic characterization uncovers novel biology.</title>
        <authorList>
            <person name="Wiegand S."/>
            <person name="Jogler M."/>
            <person name="Boedeker C."/>
            <person name="Pinto D."/>
            <person name="Vollmers J."/>
            <person name="Rivas-Marin E."/>
            <person name="Kohn T."/>
            <person name="Peeters S.H."/>
            <person name="Heuer A."/>
            <person name="Rast P."/>
            <person name="Oberbeckmann S."/>
            <person name="Bunk B."/>
            <person name="Jeske O."/>
            <person name="Meyerdierks A."/>
            <person name="Storesund J.E."/>
            <person name="Kallscheuer N."/>
            <person name="Luecker S."/>
            <person name="Lage O.M."/>
            <person name="Pohl T."/>
            <person name="Merkel B.J."/>
            <person name="Hornburger P."/>
            <person name="Mueller R.-W."/>
            <person name="Bruemmer F."/>
            <person name="Labrenz M."/>
            <person name="Spormann A.M."/>
            <person name="Op den Camp H."/>
            <person name="Overmann J."/>
            <person name="Amann R."/>
            <person name="Jetten M.S.M."/>
            <person name="Mascher T."/>
            <person name="Medema M.H."/>
            <person name="Devos D.P."/>
            <person name="Kaster A.-K."/>
            <person name="Ovreas L."/>
            <person name="Rohde M."/>
            <person name="Galperin M.Y."/>
            <person name="Jogler C."/>
        </authorList>
    </citation>
    <scope>NUCLEOTIDE SEQUENCE [LARGE SCALE GENOMIC DNA]</scope>
    <source>
        <strain evidence="1 2">Spa11</strain>
    </source>
</reference>
<organism evidence="1 2">
    <name type="scientific">Botrimarina mediterranea</name>
    <dbReference type="NCBI Taxonomy" id="2528022"/>
    <lineage>
        <taxon>Bacteria</taxon>
        <taxon>Pseudomonadati</taxon>
        <taxon>Planctomycetota</taxon>
        <taxon>Planctomycetia</taxon>
        <taxon>Pirellulales</taxon>
        <taxon>Lacipirellulaceae</taxon>
        <taxon>Botrimarina</taxon>
    </lineage>
</organism>
<evidence type="ECO:0000313" key="1">
    <source>
        <dbReference type="EMBL" id="QDV75937.1"/>
    </source>
</evidence>
<dbReference type="Proteomes" id="UP000316426">
    <property type="component" value="Chromosome"/>
</dbReference>
<sequence length="71" mass="8135">MNLDELYGLPIGEKLDLVERLWDDIGASGEPLPLPEWVKEEASRRLTEMKANPSANLTEEEVWRRVDLSRG</sequence>
<dbReference type="AlphaFoldDB" id="A0A518KDS0"/>
<dbReference type="KEGG" id="bmei:Spa11_41600"/>
<dbReference type="NCBIfam" id="TIGR02574">
    <property type="entry name" value="stabl_TIGR02574"/>
    <property type="match status" value="1"/>
</dbReference>
<protein>
    <submittedName>
        <fullName evidence="1">Addiction module component</fullName>
    </submittedName>
</protein>
<name>A0A518KDS0_9BACT</name>
<evidence type="ECO:0000313" key="2">
    <source>
        <dbReference type="Proteomes" id="UP000316426"/>
    </source>
</evidence>
<gene>
    <name evidence="1" type="ORF">Spa11_41600</name>
</gene>
<dbReference type="RefSeq" id="WP_145116167.1">
    <property type="nucleotide sequence ID" value="NZ_CP036349.1"/>
</dbReference>
<dbReference type="EMBL" id="CP036349">
    <property type="protein sequence ID" value="QDV75937.1"/>
    <property type="molecule type" value="Genomic_DNA"/>
</dbReference>
<dbReference type="Pfam" id="PF09720">
    <property type="entry name" value="Unstab_antitox"/>
    <property type="match status" value="1"/>
</dbReference>
<keyword evidence="2" id="KW-1185">Reference proteome</keyword>